<keyword evidence="2" id="KW-1133">Transmembrane helix</keyword>
<keyword evidence="4" id="KW-1185">Reference proteome</keyword>
<organism evidence="3 4">
    <name type="scientific">Glossina morsitans morsitans</name>
    <name type="common">Savannah tsetse fly</name>
    <dbReference type="NCBI Taxonomy" id="37546"/>
    <lineage>
        <taxon>Eukaryota</taxon>
        <taxon>Metazoa</taxon>
        <taxon>Ecdysozoa</taxon>
        <taxon>Arthropoda</taxon>
        <taxon>Hexapoda</taxon>
        <taxon>Insecta</taxon>
        <taxon>Pterygota</taxon>
        <taxon>Neoptera</taxon>
        <taxon>Endopterygota</taxon>
        <taxon>Diptera</taxon>
        <taxon>Brachycera</taxon>
        <taxon>Muscomorpha</taxon>
        <taxon>Hippoboscoidea</taxon>
        <taxon>Glossinidae</taxon>
        <taxon>Glossina</taxon>
    </lineage>
</organism>
<evidence type="ECO:0000313" key="4">
    <source>
        <dbReference type="Proteomes" id="UP000092444"/>
    </source>
</evidence>
<evidence type="ECO:0000313" key="3">
    <source>
        <dbReference type="EnsemblMetazoa" id="GMOY010181-PA"/>
    </source>
</evidence>
<dbReference type="EnsemblMetazoa" id="GMOY010181-RA">
    <property type="protein sequence ID" value="GMOY010181-PA"/>
    <property type="gene ID" value="GMOY010181"/>
</dbReference>
<dbReference type="Proteomes" id="UP000092444">
    <property type="component" value="Unassembled WGS sequence"/>
</dbReference>
<dbReference type="EMBL" id="CCAG010022307">
    <property type="status" value="NOT_ANNOTATED_CDS"/>
    <property type="molecule type" value="Genomic_DNA"/>
</dbReference>
<feature type="compositionally biased region" description="Basic residues" evidence="1">
    <location>
        <begin position="8"/>
        <end position="21"/>
    </location>
</feature>
<evidence type="ECO:0000256" key="2">
    <source>
        <dbReference type="SAM" id="Phobius"/>
    </source>
</evidence>
<keyword evidence="2" id="KW-0812">Transmembrane</keyword>
<proteinExistence type="predicted"/>
<evidence type="ECO:0000256" key="1">
    <source>
        <dbReference type="SAM" id="MobiDB-lite"/>
    </source>
</evidence>
<name>A0A1B0GA44_GLOMM</name>
<feature type="transmembrane region" description="Helical" evidence="2">
    <location>
        <begin position="24"/>
        <end position="43"/>
    </location>
</feature>
<dbReference type="VEuPathDB" id="VectorBase:GMOY010181"/>
<accession>A0A1B0GA44</accession>
<protein>
    <recommendedName>
        <fullName evidence="5">Transmembrane protein</fullName>
    </recommendedName>
</protein>
<dbReference type="AlphaFoldDB" id="A0A1B0GA44"/>
<evidence type="ECO:0008006" key="5">
    <source>
        <dbReference type="Google" id="ProtNLM"/>
    </source>
</evidence>
<feature type="region of interest" description="Disordered" evidence="1">
    <location>
        <begin position="1"/>
        <end position="21"/>
    </location>
</feature>
<sequence>MVDFDKLKNKKQQKSGAPPRKRSYAYFSSKFFFCNLIPFVSTFLSCNGFYVIVMICYCTNNFSVFIMLGQ</sequence>
<reference evidence="3" key="1">
    <citation type="submission" date="2020-05" db="UniProtKB">
        <authorList>
            <consortium name="EnsemblMetazoa"/>
        </authorList>
    </citation>
    <scope>IDENTIFICATION</scope>
    <source>
        <strain evidence="3">Yale</strain>
    </source>
</reference>
<keyword evidence="2" id="KW-0472">Membrane</keyword>